<keyword evidence="3" id="KW-1185">Reference proteome</keyword>
<dbReference type="EMBL" id="CAJNOQ010033478">
    <property type="protein sequence ID" value="CAF1590226.1"/>
    <property type="molecule type" value="Genomic_DNA"/>
</dbReference>
<feature type="non-terminal residue" evidence="1">
    <location>
        <position position="12"/>
    </location>
</feature>
<protein>
    <submittedName>
        <fullName evidence="1">Uncharacterized protein</fullName>
    </submittedName>
</protein>
<reference evidence="1" key="1">
    <citation type="submission" date="2021-02" db="EMBL/GenBank/DDBJ databases">
        <authorList>
            <person name="Nowell W R."/>
        </authorList>
    </citation>
    <scope>NUCLEOTIDE SEQUENCE</scope>
</reference>
<gene>
    <name evidence="1" type="ORF">GPM918_LOCUS41702</name>
    <name evidence="2" type="ORF">SRO942_LOCUS42804</name>
</gene>
<proteinExistence type="predicted"/>
<comment type="caution">
    <text evidence="1">The sequence shown here is derived from an EMBL/GenBank/DDBJ whole genome shotgun (WGS) entry which is preliminary data.</text>
</comment>
<evidence type="ECO:0000313" key="2">
    <source>
        <dbReference type="EMBL" id="CAF4461905.1"/>
    </source>
</evidence>
<name>A0A815ZWQ4_9BILA</name>
<evidence type="ECO:0000313" key="1">
    <source>
        <dbReference type="EMBL" id="CAF1590226.1"/>
    </source>
</evidence>
<dbReference type="Proteomes" id="UP000663829">
    <property type="component" value="Unassembled WGS sequence"/>
</dbReference>
<organism evidence="1 3">
    <name type="scientific">Didymodactylos carnosus</name>
    <dbReference type="NCBI Taxonomy" id="1234261"/>
    <lineage>
        <taxon>Eukaryota</taxon>
        <taxon>Metazoa</taxon>
        <taxon>Spiralia</taxon>
        <taxon>Gnathifera</taxon>
        <taxon>Rotifera</taxon>
        <taxon>Eurotatoria</taxon>
        <taxon>Bdelloidea</taxon>
        <taxon>Philodinida</taxon>
        <taxon>Philodinidae</taxon>
        <taxon>Didymodactylos</taxon>
    </lineage>
</organism>
<evidence type="ECO:0000313" key="3">
    <source>
        <dbReference type="Proteomes" id="UP000663829"/>
    </source>
</evidence>
<dbReference type="EMBL" id="CAJOBC010099625">
    <property type="protein sequence ID" value="CAF4461905.1"/>
    <property type="molecule type" value="Genomic_DNA"/>
</dbReference>
<accession>A0A815ZWQ4</accession>
<dbReference type="Proteomes" id="UP000681722">
    <property type="component" value="Unassembled WGS sequence"/>
</dbReference>
<sequence length="12" mass="1404">MAVRATDYNAYE</sequence>